<dbReference type="Proteomes" id="UP000215181">
    <property type="component" value="Unassembled WGS sequence"/>
</dbReference>
<sequence>MKPKIAPTQHEVRLQDSDLIVSKTDLTGRITYVNRTFMRISNYSESEVLGKQHNVVRHPDMPRGVYRLMWETLKDEREFFGVVKNMTADGDFYWVLANVTLDRLPDGEVVGYYSVRRSVSAEAIGIASELYAQMMRIERDAGAASAPEASLAWLRRTLAEKTTDYDQFVLANCLG</sequence>
<name>A0A235EYZ5_9RHOO</name>
<proteinExistence type="predicted"/>
<gene>
    <name evidence="2" type="ORF">CGK74_08850</name>
</gene>
<evidence type="ECO:0000259" key="1">
    <source>
        <dbReference type="PROSITE" id="PS50112"/>
    </source>
</evidence>
<evidence type="ECO:0000313" key="3">
    <source>
        <dbReference type="Proteomes" id="UP000215181"/>
    </source>
</evidence>
<protein>
    <submittedName>
        <fullName evidence="2">Aerotaxis receptor Aer</fullName>
    </submittedName>
</protein>
<dbReference type="GO" id="GO:0006355">
    <property type="term" value="P:regulation of DNA-templated transcription"/>
    <property type="evidence" value="ECO:0007669"/>
    <property type="project" value="InterPro"/>
</dbReference>
<dbReference type="InterPro" id="IPR013767">
    <property type="entry name" value="PAS_fold"/>
</dbReference>
<dbReference type="RefSeq" id="WP_094268125.1">
    <property type="nucleotide sequence ID" value="NZ_NOIH01000008.1"/>
</dbReference>
<dbReference type="Gene3D" id="3.30.450.20">
    <property type="entry name" value="PAS domain"/>
    <property type="match status" value="1"/>
</dbReference>
<keyword evidence="2" id="KW-0675">Receptor</keyword>
<dbReference type="PROSITE" id="PS50112">
    <property type="entry name" value="PAS"/>
    <property type="match status" value="1"/>
</dbReference>
<dbReference type="SUPFAM" id="SSF55785">
    <property type="entry name" value="PYP-like sensor domain (PAS domain)"/>
    <property type="match status" value="1"/>
</dbReference>
<dbReference type="InterPro" id="IPR000014">
    <property type="entry name" value="PAS"/>
</dbReference>
<dbReference type="OrthoDB" id="5298208at2"/>
<dbReference type="CDD" id="cd00130">
    <property type="entry name" value="PAS"/>
    <property type="match status" value="1"/>
</dbReference>
<dbReference type="SMART" id="SM00091">
    <property type="entry name" value="PAS"/>
    <property type="match status" value="1"/>
</dbReference>
<organism evidence="2 3">
    <name type="scientific">Thauera propionica</name>
    <dbReference type="NCBI Taxonomy" id="2019431"/>
    <lineage>
        <taxon>Bacteria</taxon>
        <taxon>Pseudomonadati</taxon>
        <taxon>Pseudomonadota</taxon>
        <taxon>Betaproteobacteria</taxon>
        <taxon>Rhodocyclales</taxon>
        <taxon>Zoogloeaceae</taxon>
        <taxon>Thauera</taxon>
    </lineage>
</organism>
<feature type="domain" description="PAS" evidence="1">
    <location>
        <begin position="25"/>
        <end position="76"/>
    </location>
</feature>
<accession>A0A235EYZ5</accession>
<comment type="caution">
    <text evidence="2">The sequence shown here is derived from an EMBL/GenBank/DDBJ whole genome shotgun (WGS) entry which is preliminary data.</text>
</comment>
<dbReference type="InterPro" id="IPR035965">
    <property type="entry name" value="PAS-like_dom_sf"/>
</dbReference>
<reference evidence="2 3" key="1">
    <citation type="submission" date="2017-07" db="EMBL/GenBank/DDBJ databases">
        <title>Thauera sp. KNDSS-Mac4 genome sequence and assembly.</title>
        <authorList>
            <person name="Mayilraj S."/>
        </authorList>
    </citation>
    <scope>NUCLEOTIDE SEQUENCE [LARGE SCALE GENOMIC DNA]</scope>
    <source>
        <strain evidence="2 3">KNDSS-Mac4</strain>
    </source>
</reference>
<dbReference type="Pfam" id="PF00989">
    <property type="entry name" value="PAS"/>
    <property type="match status" value="1"/>
</dbReference>
<dbReference type="AlphaFoldDB" id="A0A235EYZ5"/>
<dbReference type="NCBIfam" id="TIGR00229">
    <property type="entry name" value="sensory_box"/>
    <property type="match status" value="1"/>
</dbReference>
<dbReference type="EMBL" id="NOIH01000008">
    <property type="protein sequence ID" value="OYD54286.1"/>
    <property type="molecule type" value="Genomic_DNA"/>
</dbReference>
<keyword evidence="3" id="KW-1185">Reference proteome</keyword>
<evidence type="ECO:0000313" key="2">
    <source>
        <dbReference type="EMBL" id="OYD54286.1"/>
    </source>
</evidence>